<evidence type="ECO:0000256" key="25">
    <source>
        <dbReference type="SAM" id="MobiDB-lite"/>
    </source>
</evidence>
<evidence type="ECO:0000256" key="4">
    <source>
        <dbReference type="ARBA" id="ARBA00004536"/>
    </source>
</evidence>
<evidence type="ECO:0000256" key="2">
    <source>
        <dbReference type="ARBA" id="ARBA00004251"/>
    </source>
</evidence>
<keyword evidence="19 26" id="KW-0472">Membrane</keyword>
<dbReference type="Proteomes" id="UP000053872">
    <property type="component" value="Unassembled WGS sequence"/>
</dbReference>
<feature type="domain" description="Cadherin" evidence="27">
    <location>
        <begin position="1427"/>
        <end position="1534"/>
    </location>
</feature>
<dbReference type="GO" id="GO:0005794">
    <property type="term" value="C:Golgi apparatus"/>
    <property type="evidence" value="ECO:0007669"/>
    <property type="project" value="UniProtKB-SubCell"/>
</dbReference>
<evidence type="ECO:0000256" key="26">
    <source>
        <dbReference type="SAM" id="Phobius"/>
    </source>
</evidence>
<gene>
    <name evidence="28" type="ORF">A306_00014615</name>
</gene>
<evidence type="ECO:0000256" key="9">
    <source>
        <dbReference type="ARBA" id="ARBA00022692"/>
    </source>
</evidence>
<organism evidence="28 29">
    <name type="scientific">Columba livia</name>
    <name type="common">Rock dove</name>
    <dbReference type="NCBI Taxonomy" id="8932"/>
    <lineage>
        <taxon>Eukaryota</taxon>
        <taxon>Metazoa</taxon>
        <taxon>Chordata</taxon>
        <taxon>Craniata</taxon>
        <taxon>Vertebrata</taxon>
        <taxon>Euteleostomi</taxon>
        <taxon>Archelosauria</taxon>
        <taxon>Archosauria</taxon>
        <taxon>Dinosauria</taxon>
        <taxon>Saurischia</taxon>
        <taxon>Theropoda</taxon>
        <taxon>Coelurosauria</taxon>
        <taxon>Aves</taxon>
        <taxon>Neognathae</taxon>
        <taxon>Neoaves</taxon>
        <taxon>Columbimorphae</taxon>
        <taxon>Columbiformes</taxon>
        <taxon>Columbidae</taxon>
        <taxon>Columba</taxon>
    </lineage>
</organism>
<dbReference type="FunFam" id="2.60.40.60:FF:000031">
    <property type="entry name" value="Cadherin 3"/>
    <property type="match status" value="1"/>
</dbReference>
<keyword evidence="15 23" id="KW-0130">Cell adhesion</keyword>
<comment type="function">
    <text evidence="24">Cadherins are calcium-dependent cell adhesion proteins.</text>
</comment>
<evidence type="ECO:0000256" key="12">
    <source>
        <dbReference type="ARBA" id="ARBA00022737"/>
    </source>
</evidence>
<comment type="subcellular location">
    <subcellularLocation>
        <location evidence="4">Cell junction</location>
        <location evidence="4">Adherens junction</location>
    </subcellularLocation>
    <subcellularLocation>
        <location evidence="2 23">Cell membrane</location>
        <topology evidence="2 23">Single-pass type I membrane protein</topology>
    </subcellularLocation>
    <subcellularLocation>
        <location evidence="3">Cytoplasm</location>
    </subcellularLocation>
    <subcellularLocation>
        <location evidence="1">Endosome</location>
    </subcellularLocation>
    <subcellularLocation>
        <location evidence="5">Golgi apparatus</location>
        <location evidence="5">trans-Golgi network</location>
    </subcellularLocation>
</comment>
<dbReference type="InParanoid" id="A0A2I0LI51"/>
<dbReference type="GO" id="GO:0016477">
    <property type="term" value="P:cell migration"/>
    <property type="evidence" value="ECO:0007669"/>
    <property type="project" value="TreeGrafter"/>
</dbReference>
<evidence type="ECO:0000256" key="7">
    <source>
        <dbReference type="ARBA" id="ARBA00022490"/>
    </source>
</evidence>
<dbReference type="InterPro" id="IPR002126">
    <property type="entry name" value="Cadherin-like_dom"/>
</dbReference>
<dbReference type="GO" id="GO:0009986">
    <property type="term" value="C:cell surface"/>
    <property type="evidence" value="ECO:0007669"/>
    <property type="project" value="UniProtKB-ARBA"/>
</dbReference>
<evidence type="ECO:0000256" key="16">
    <source>
        <dbReference type="ARBA" id="ARBA00022949"/>
    </source>
</evidence>
<keyword evidence="16" id="KW-0965">Cell junction</keyword>
<dbReference type="SMART" id="SM01055">
    <property type="entry name" value="Cadherin_pro"/>
    <property type="match status" value="2"/>
</dbReference>
<evidence type="ECO:0000256" key="22">
    <source>
        <dbReference type="PROSITE-ProRule" id="PRU00043"/>
    </source>
</evidence>
<dbReference type="FunFam" id="2.60.40.60:FF:000011">
    <property type="entry name" value="Cadherin 1"/>
    <property type="match status" value="2"/>
</dbReference>
<keyword evidence="6" id="KW-1003">Cell membrane</keyword>
<feature type="non-terminal residue" evidence="28">
    <location>
        <position position="1"/>
    </location>
</feature>
<dbReference type="FunFam" id="2.60.40.60:FF:000027">
    <property type="entry name" value="Cadherin 2"/>
    <property type="match status" value="2"/>
</dbReference>
<dbReference type="GO" id="GO:0016339">
    <property type="term" value="P:calcium-dependent cell-cell adhesion via plasma membrane cell adhesion molecules"/>
    <property type="evidence" value="ECO:0007669"/>
    <property type="project" value="TreeGrafter"/>
</dbReference>
<dbReference type="GO" id="GO:0045296">
    <property type="term" value="F:cadherin binding"/>
    <property type="evidence" value="ECO:0007669"/>
    <property type="project" value="TreeGrafter"/>
</dbReference>
<evidence type="ECO:0000256" key="14">
    <source>
        <dbReference type="ARBA" id="ARBA00022837"/>
    </source>
</evidence>
<evidence type="ECO:0000256" key="6">
    <source>
        <dbReference type="ARBA" id="ARBA00022475"/>
    </source>
</evidence>
<keyword evidence="29" id="KW-1185">Reference proteome</keyword>
<evidence type="ECO:0000256" key="15">
    <source>
        <dbReference type="ARBA" id="ARBA00022889"/>
    </source>
</evidence>
<dbReference type="Pfam" id="PF08758">
    <property type="entry name" value="Cadherin_pro"/>
    <property type="match status" value="2"/>
</dbReference>
<dbReference type="InterPro" id="IPR039808">
    <property type="entry name" value="Cadherin"/>
</dbReference>
<dbReference type="Pfam" id="PF01049">
    <property type="entry name" value="CADH_Y-type_LIR"/>
    <property type="match status" value="2"/>
</dbReference>
<feature type="domain" description="Cadherin" evidence="27">
    <location>
        <begin position="167"/>
        <end position="279"/>
    </location>
</feature>
<dbReference type="GO" id="GO:0007416">
    <property type="term" value="P:synapse assembly"/>
    <property type="evidence" value="ECO:0007669"/>
    <property type="project" value="TreeGrafter"/>
</dbReference>
<evidence type="ECO:0000256" key="20">
    <source>
        <dbReference type="ARBA" id="ARBA00023180"/>
    </source>
</evidence>
<keyword evidence="8" id="KW-0165">Cleavage on pair of basic residues</keyword>
<evidence type="ECO:0000256" key="18">
    <source>
        <dbReference type="ARBA" id="ARBA00023034"/>
    </source>
</evidence>
<feature type="transmembrane region" description="Helical" evidence="26">
    <location>
        <begin position="1644"/>
        <end position="1668"/>
    </location>
</feature>
<sequence>VGVQEDGGPVQLLGEGRVLAVPRRDAIGQPDPAPVPLRSRRSPQELPRAHAAPRRRKRDWVIPPIKVPENERGPFPKKLVQIKSNRDKDTKVFYSITGQGADAPPEGVFTIEKESGWMKVTQPLDRERIDKYHLLSHAVSENGKPVEEPMEIIVTVTDQNDNKPQFTQEIFRGSVPEGALPGTSVMQVMATDADDAVETYNGVIAYSILSQEPREPHPHMFTINKATGTLSVIASGLDRERVREYTLTVQAADLDGEGLTTTALAVIEIADVNDNAPEFDPKTYEAAVPENAAGREVARLAVTDLDELNTPAWRAVYSILRGNEGGAFAIVTDPASNEAVLRTTKGLDYEAKKQFVLHVAVTNEPPFAVKLPTATATVTVSVEDVNEAPVFEPLVQLARVPEDVPPGQTIASCTARDPDTAQGQRTRYLMGHDPAGWLAVHPENGLVTARDHLDRESPFAKNSTYAAMLLAVDDGSPPATGTGTLLLTLLDVNDHGPEAEPRDITICNRSPQPQVLTITDRDLPPNTGPFRAELSHGSGDSWAVEVGDKDDTVTLWLVASLEPELYTVYLRLFDRPGKAQLTTITARVCDCEGLVQSCAQRSQPAVLAALGALLALLLILLLLLLFVRRRKVTKEPLLLPEDDTRDNIFYYGEEGGGEEDQDYDLRQLHRGLDARPDVLLRNGVAPTLLPAPQYQPRPANPDDIGTFIEENLKAADTDPTAPPYDSLLVFDYEGSGSEAASLSSLNSSDSDRDQDYDYLSDWGSRFKKLSPGSHGAAGVLSGPALPPTPPAPGQPPAVRAGSSMPAQLHHRDLRPHHAAGQKLGQVSFRDCDKQQSAVILSDDTRFNVSRDGVISATQPLQLQRREISFSVHAWDTAGKRHSARVTLRRWWQQQQQDMAPDVLTFPEHGHGLQRQKRDWVIPPINCPENERGPFPKKLVQCPVDQPPGPRLGAYAAVEVPHTPVSHCPAACLDHGAWASTLPSPALPGVAPRHPAHSLSLSPVSFRDCDKQQSAVILSDDTRFNVSRDGVISATQPLQLQRREISFSVHAWDTAGKRHSARVTLRRWWQQQQQDMAPDVLTFPEHGHGLQRQKRDWVIPPINCPENERGPFPKKLVQIKSNKDKETKVYYSITGQGADTPPVGVFTIERETGWLEVTKPLDREQIDKYVLFSHAVSANGQPVEDPMEIIITVTDQNDNRPVFTKQVFVGYIEENAKPGTSVMTVNATDADDGITVNNGIIGYSIISEEPRSAQQMFTINPEKGVISVIGTGLDRETTPNYTLIIQAADQEGTGLATTATAIVEVTDANDNPPIFDPTRYEGTVKENEVGVVVTRLHVTDGDMQGSPAWQAVYHIKSGDQDGSFVITTDPKTNDGILKTAKGLDYESRSQYNLLVTVENAVPFAVPLPLSSASVQVMVGDVNEAPIFMPPVKKVDVMEDLPLGHQVTSYTAQDPDKDQRQKITYRMGSDPAGWLAINPETGIVTAAQPLDRESVHAINSTYKAIVLAVDSGAPDATGTGTLLLLLQDVNDNGPTPEPRNFDICNQQPEKQTLTIVDKDLPPNTYPFKAVLEHGSGSNWTVEVTGRDLVVLTLNKVLEPGEYNLFLKLTDGQGKVQMTPVKAQVCDCEGPAKNCERRAYIAGGLGVPAILGILGGILALLILLLLLLLFARRRKVVKEPLLPPEDDMRDNVYHYDEEGGGEEDQDYDLSQLHRGLDARPEVIRNDVAPPLMAAPQYRPRPANPDEIGNFIDENLKAADTDPTAPPYDSLLVFDYEGSGSEAASLSSLNSSDSDRDQDYDYLASRSWRSFMAGGRRTIRIPRSPPAGSHPAQAAQLISPTGLVLDFTQGGEPSPPPLSLMSTSPVFSAGETWGHQGWGVWFSREPVCFLPHQLWASRCRSIHSTSRS</sequence>
<keyword evidence="11" id="KW-0732">Signal</keyword>
<dbReference type="CDD" id="cd11304">
    <property type="entry name" value="Cadherin_repeat"/>
    <property type="match status" value="6"/>
</dbReference>
<dbReference type="PANTHER" id="PTHR24027">
    <property type="entry name" value="CADHERIN-23"/>
    <property type="match status" value="1"/>
</dbReference>
<feature type="transmembrane region" description="Helical" evidence="26">
    <location>
        <begin position="605"/>
        <end position="627"/>
    </location>
</feature>
<protein>
    <recommendedName>
        <fullName evidence="21">Cadherin-1</fullName>
    </recommendedName>
</protein>
<feature type="region of interest" description="Disordered" evidence="25">
    <location>
        <begin position="21"/>
        <end position="57"/>
    </location>
</feature>
<dbReference type="InterPro" id="IPR000233">
    <property type="entry name" value="Cadherin_Y-type_LIR"/>
</dbReference>
<evidence type="ECO:0000256" key="11">
    <source>
        <dbReference type="ARBA" id="ARBA00022729"/>
    </source>
</evidence>
<dbReference type="EMBL" id="AKCR02000433">
    <property type="protein sequence ID" value="PKK17115.1"/>
    <property type="molecule type" value="Genomic_DNA"/>
</dbReference>
<keyword evidence="9 23" id="KW-0812">Transmembrane</keyword>
<dbReference type="Pfam" id="PF00028">
    <property type="entry name" value="Cadherin"/>
    <property type="match status" value="9"/>
</dbReference>
<dbReference type="STRING" id="8932.A0A2I0LI51"/>
<dbReference type="GO" id="GO:0007043">
    <property type="term" value="P:cell-cell junction assembly"/>
    <property type="evidence" value="ECO:0007669"/>
    <property type="project" value="TreeGrafter"/>
</dbReference>
<dbReference type="InterPro" id="IPR027397">
    <property type="entry name" value="Catenin-bd_sf"/>
</dbReference>
<dbReference type="SMART" id="SM00112">
    <property type="entry name" value="CA"/>
    <property type="match status" value="8"/>
</dbReference>
<evidence type="ECO:0000256" key="23">
    <source>
        <dbReference type="RuleBase" id="RU003318"/>
    </source>
</evidence>
<feature type="domain" description="Cadherin" evidence="27">
    <location>
        <begin position="59"/>
        <end position="166"/>
    </location>
</feature>
<evidence type="ECO:0000313" key="29">
    <source>
        <dbReference type="Proteomes" id="UP000053872"/>
    </source>
</evidence>
<proteinExistence type="predicted"/>
<feature type="domain" description="Cadherin" evidence="27">
    <location>
        <begin position="1315"/>
        <end position="1426"/>
    </location>
</feature>
<keyword evidence="13" id="KW-0967">Endosome</keyword>
<dbReference type="PROSITE" id="PS00232">
    <property type="entry name" value="CADHERIN_1"/>
    <property type="match status" value="4"/>
</dbReference>
<dbReference type="FunFam" id="4.10.900.10:FF:000001">
    <property type="entry name" value="Cadherin 2"/>
    <property type="match status" value="2"/>
</dbReference>
<dbReference type="GO" id="GO:0000902">
    <property type="term" value="P:cell morphogenesis"/>
    <property type="evidence" value="ECO:0007669"/>
    <property type="project" value="TreeGrafter"/>
</dbReference>
<dbReference type="CDD" id="cd00031">
    <property type="entry name" value="CA_like"/>
    <property type="match status" value="2"/>
</dbReference>
<evidence type="ECO:0000256" key="17">
    <source>
        <dbReference type="ARBA" id="ARBA00022989"/>
    </source>
</evidence>
<keyword evidence="10" id="KW-0479">Metal-binding</keyword>
<dbReference type="Gene3D" id="2.60.40.60">
    <property type="entry name" value="Cadherins"/>
    <property type="match status" value="12"/>
</dbReference>
<name>A0A2I0LI51_COLLI</name>
<keyword evidence="18" id="KW-0333">Golgi apparatus</keyword>
<feature type="compositionally biased region" description="Pro residues" evidence="25">
    <location>
        <begin position="784"/>
        <end position="795"/>
    </location>
</feature>
<dbReference type="GO" id="GO:0044331">
    <property type="term" value="P:cell-cell adhesion mediated by cadherin"/>
    <property type="evidence" value="ECO:0007669"/>
    <property type="project" value="TreeGrafter"/>
</dbReference>
<evidence type="ECO:0000256" key="1">
    <source>
        <dbReference type="ARBA" id="ARBA00004177"/>
    </source>
</evidence>
<dbReference type="PROSITE" id="PS50268">
    <property type="entry name" value="CADHERIN_2"/>
    <property type="match status" value="9"/>
</dbReference>
<dbReference type="GO" id="GO:0016342">
    <property type="term" value="C:catenin complex"/>
    <property type="evidence" value="ECO:0007669"/>
    <property type="project" value="TreeGrafter"/>
</dbReference>
<dbReference type="GO" id="GO:0016600">
    <property type="term" value="C:flotillin complex"/>
    <property type="evidence" value="ECO:0007669"/>
    <property type="project" value="TreeGrafter"/>
</dbReference>
<dbReference type="Gene3D" id="4.10.900.10">
    <property type="entry name" value="TCF3-CBD (Catenin binding domain)"/>
    <property type="match status" value="2"/>
</dbReference>
<dbReference type="InterPro" id="IPR020894">
    <property type="entry name" value="Cadherin_CS"/>
</dbReference>
<feature type="domain" description="Cadherin" evidence="27">
    <location>
        <begin position="1203"/>
        <end position="1314"/>
    </location>
</feature>
<evidence type="ECO:0000256" key="19">
    <source>
        <dbReference type="ARBA" id="ARBA00023136"/>
    </source>
</evidence>
<feature type="domain" description="Cadherin" evidence="27">
    <location>
        <begin position="498"/>
        <end position="606"/>
    </location>
</feature>
<keyword evidence="7" id="KW-0963">Cytoplasm</keyword>
<accession>A0A2I0LI51</accession>
<evidence type="ECO:0000256" key="5">
    <source>
        <dbReference type="ARBA" id="ARBA00004601"/>
    </source>
</evidence>
<feature type="domain" description="Cadherin" evidence="27">
    <location>
        <begin position="392"/>
        <end position="499"/>
    </location>
</feature>
<evidence type="ECO:0000256" key="3">
    <source>
        <dbReference type="ARBA" id="ARBA00004496"/>
    </source>
</evidence>
<dbReference type="GO" id="GO:0008013">
    <property type="term" value="F:beta-catenin binding"/>
    <property type="evidence" value="ECO:0007669"/>
    <property type="project" value="TreeGrafter"/>
</dbReference>
<keyword evidence="20" id="KW-0325">Glycoprotein</keyword>
<dbReference type="GO" id="GO:0005768">
    <property type="term" value="C:endosome"/>
    <property type="evidence" value="ECO:0007669"/>
    <property type="project" value="UniProtKB-SubCell"/>
</dbReference>
<comment type="caution">
    <text evidence="28">The sequence shown here is derived from an EMBL/GenBank/DDBJ whole genome shotgun (WGS) entry which is preliminary data.</text>
</comment>
<evidence type="ECO:0000256" key="21">
    <source>
        <dbReference type="ARBA" id="ARBA00023893"/>
    </source>
</evidence>
<dbReference type="InterPro" id="IPR014868">
    <property type="entry name" value="Cadherin_pro_dom"/>
</dbReference>
<evidence type="ECO:0000256" key="24">
    <source>
        <dbReference type="RuleBase" id="RU004357"/>
    </source>
</evidence>
<evidence type="ECO:0000256" key="13">
    <source>
        <dbReference type="ARBA" id="ARBA00022753"/>
    </source>
</evidence>
<dbReference type="SUPFAM" id="SSF49313">
    <property type="entry name" value="Cadherin-like"/>
    <property type="match status" value="12"/>
</dbReference>
<dbReference type="PANTHER" id="PTHR24027:SF319">
    <property type="entry name" value="CADHERIN-1"/>
    <property type="match status" value="1"/>
</dbReference>
<evidence type="ECO:0000256" key="8">
    <source>
        <dbReference type="ARBA" id="ARBA00022685"/>
    </source>
</evidence>
<dbReference type="FunFam" id="2.60.40.60:FF:000022">
    <property type="entry name" value="Cadherin 2"/>
    <property type="match status" value="2"/>
</dbReference>
<evidence type="ECO:0000313" key="28">
    <source>
        <dbReference type="EMBL" id="PKK17115.1"/>
    </source>
</evidence>
<dbReference type="PRINTS" id="PR00205">
    <property type="entry name" value="CADHERIN"/>
</dbReference>
<keyword evidence="14 22" id="KW-0106">Calcium</keyword>
<dbReference type="FunFam" id="2.60.40.60:FF:000019">
    <property type="entry name" value="Cadherin 2"/>
    <property type="match status" value="2"/>
</dbReference>
<keyword evidence="17 26" id="KW-1133">Transmembrane helix</keyword>
<dbReference type="GO" id="GO:0043296">
    <property type="term" value="C:apical junction complex"/>
    <property type="evidence" value="ECO:0007669"/>
    <property type="project" value="TreeGrafter"/>
</dbReference>
<feature type="domain" description="Cadherin" evidence="27">
    <location>
        <begin position="280"/>
        <end position="391"/>
    </location>
</feature>
<evidence type="ECO:0000259" key="27">
    <source>
        <dbReference type="PROSITE" id="PS50268"/>
    </source>
</evidence>
<dbReference type="GO" id="GO:0034332">
    <property type="term" value="P:adherens junction organization"/>
    <property type="evidence" value="ECO:0007669"/>
    <property type="project" value="TreeGrafter"/>
</dbReference>
<dbReference type="GO" id="GO:0005912">
    <property type="term" value="C:adherens junction"/>
    <property type="evidence" value="ECO:0007669"/>
    <property type="project" value="UniProtKB-SubCell"/>
</dbReference>
<reference evidence="28 29" key="1">
    <citation type="journal article" date="2013" name="Science">
        <title>Genomic diversity and evolution of the head crest in the rock pigeon.</title>
        <authorList>
            <person name="Shapiro M.D."/>
            <person name="Kronenberg Z."/>
            <person name="Li C."/>
            <person name="Domyan E.T."/>
            <person name="Pan H."/>
            <person name="Campbell M."/>
            <person name="Tan H."/>
            <person name="Huff C.D."/>
            <person name="Hu H."/>
            <person name="Vickrey A.I."/>
            <person name="Nielsen S.C."/>
            <person name="Stringham S.A."/>
            <person name="Hu H."/>
            <person name="Willerslev E."/>
            <person name="Gilbert M.T."/>
            <person name="Yandell M."/>
            <person name="Zhang G."/>
            <person name="Wang J."/>
        </authorList>
    </citation>
    <scope>NUCLEOTIDE SEQUENCE [LARGE SCALE GENOMIC DNA]</scope>
    <source>
        <tissue evidence="28">Blood</tissue>
    </source>
</reference>
<keyword evidence="12" id="KW-0677">Repeat</keyword>
<dbReference type="InterPro" id="IPR015919">
    <property type="entry name" value="Cadherin-like_sf"/>
</dbReference>
<evidence type="ECO:0000256" key="10">
    <source>
        <dbReference type="ARBA" id="ARBA00022723"/>
    </source>
</evidence>
<feature type="domain" description="Cadherin" evidence="27">
    <location>
        <begin position="1120"/>
        <end position="1202"/>
    </location>
</feature>
<dbReference type="GO" id="GO:0007156">
    <property type="term" value="P:homophilic cell adhesion via plasma membrane adhesion molecules"/>
    <property type="evidence" value="ECO:0007669"/>
    <property type="project" value="InterPro"/>
</dbReference>
<feature type="region of interest" description="Disordered" evidence="25">
    <location>
        <begin position="772"/>
        <end position="803"/>
    </location>
</feature>
<dbReference type="GO" id="GO:0005509">
    <property type="term" value="F:calcium ion binding"/>
    <property type="evidence" value="ECO:0007669"/>
    <property type="project" value="UniProtKB-UniRule"/>
</dbReference>